<proteinExistence type="predicted"/>
<organism evidence="1 2">
    <name type="scientific">Pseudoalteromonas phage J2-1</name>
    <dbReference type="NCBI Taxonomy" id="2023998"/>
    <lineage>
        <taxon>Viruses</taxon>
        <taxon>Duplodnaviria</taxon>
        <taxon>Heunggongvirae</taxon>
        <taxon>Uroviricota</taxon>
        <taxon>Caudoviricetes</taxon>
        <taxon>Qingdaovirus</taxon>
        <taxon>Qingdaovirus J21</taxon>
    </lineage>
</organism>
<dbReference type="Pfam" id="PF26075">
    <property type="entry name" value="Phage_Adaptor_PhiTE"/>
    <property type="match status" value="1"/>
</dbReference>
<accession>A0A223LG24</accession>
<dbReference type="KEGG" id="vg:54981700"/>
<protein>
    <submittedName>
        <fullName evidence="1">Uncharacterized protein</fullName>
    </submittedName>
</protein>
<name>A0A223LG24_9CAUD</name>
<keyword evidence="2" id="KW-1185">Reference proteome</keyword>
<evidence type="ECO:0000313" key="2">
    <source>
        <dbReference type="Proteomes" id="UP000222256"/>
    </source>
</evidence>
<reference evidence="1 2" key="1">
    <citation type="submission" date="2017-06" db="EMBL/GenBank/DDBJ databases">
        <title>A Novel Lytic Pseudoalteromonas phage Isolated from Qingdao coast of China.</title>
        <authorList>
            <person name="Li H."/>
        </authorList>
    </citation>
    <scope>NUCLEOTIDE SEQUENCE [LARGE SCALE GENOMIC DNA]</scope>
</reference>
<dbReference type="EMBL" id="MF370964">
    <property type="protein sequence ID" value="ASU03377.1"/>
    <property type="molecule type" value="Genomic_DNA"/>
</dbReference>
<dbReference type="RefSeq" id="YP_009791518.1">
    <property type="nucleotide sequence ID" value="NC_047839.1"/>
</dbReference>
<dbReference type="GeneID" id="54981700"/>
<dbReference type="Proteomes" id="UP000222256">
    <property type="component" value="Segment"/>
</dbReference>
<evidence type="ECO:0000313" key="1">
    <source>
        <dbReference type="EMBL" id="ASU03377.1"/>
    </source>
</evidence>
<sequence>MAFTIADVNSEVRFLLGDLSTSAISDDNLNRFIQRSVDNHSLEDEDFCIVTYESILSTLQWLVNKEQATNGSGSGLISKKREKVGDVEIQVEYTSSASGESSGWENLLEKFNTDPTLVCESLAYLAKSDLGYALFGGVSQSEYKRVKDNPDSRNGYDVETEYRKSPYSCFSNRRKNKKYYDL</sequence>
<dbReference type="InterPro" id="IPR058761">
    <property type="entry name" value="PhiTE_adapter-like"/>
</dbReference>